<evidence type="ECO:0000256" key="10">
    <source>
        <dbReference type="ARBA" id="ARBA00023033"/>
    </source>
</evidence>
<keyword evidence="7" id="KW-0492">Microsome</keyword>
<dbReference type="GO" id="GO:0005506">
    <property type="term" value="F:iron ion binding"/>
    <property type="evidence" value="ECO:0007669"/>
    <property type="project" value="InterPro"/>
</dbReference>
<dbReference type="PANTHER" id="PTHR47943:SF9">
    <property type="entry name" value="CYTOCHROME P450"/>
    <property type="match status" value="1"/>
</dbReference>
<evidence type="ECO:0000256" key="6">
    <source>
        <dbReference type="ARBA" id="ARBA00022824"/>
    </source>
</evidence>
<reference evidence="14" key="1">
    <citation type="journal article" date="2016" name="Nat. Genet.">
        <title>A high-quality carrot genome assembly provides new insights into carotenoid accumulation and asterid genome evolution.</title>
        <authorList>
            <person name="Iorizzo M."/>
            <person name="Ellison S."/>
            <person name="Senalik D."/>
            <person name="Zeng P."/>
            <person name="Satapoomin P."/>
            <person name="Huang J."/>
            <person name="Bowman M."/>
            <person name="Iovene M."/>
            <person name="Sanseverino W."/>
            <person name="Cavagnaro P."/>
            <person name="Yildiz M."/>
            <person name="Macko-Podgorni A."/>
            <person name="Moranska E."/>
            <person name="Grzebelus E."/>
            <person name="Grzebelus D."/>
            <person name="Ashrafi H."/>
            <person name="Zheng Z."/>
            <person name="Cheng S."/>
            <person name="Spooner D."/>
            <person name="Van Deynze A."/>
            <person name="Simon P."/>
        </authorList>
    </citation>
    <scope>NUCLEOTIDE SEQUENCE [LARGE SCALE GENOMIC DNA]</scope>
    <source>
        <tissue evidence="14">Leaf</tissue>
    </source>
</reference>
<evidence type="ECO:0000256" key="12">
    <source>
        <dbReference type="PIRSR" id="PIRSR602401-1"/>
    </source>
</evidence>
<dbReference type="InterPro" id="IPR001128">
    <property type="entry name" value="Cyt_P450"/>
</dbReference>
<evidence type="ECO:0000256" key="7">
    <source>
        <dbReference type="ARBA" id="ARBA00022848"/>
    </source>
</evidence>
<evidence type="ECO:0000256" key="2">
    <source>
        <dbReference type="ARBA" id="ARBA00004111"/>
    </source>
</evidence>
<keyword evidence="11" id="KW-0472">Membrane</keyword>
<dbReference type="Proteomes" id="UP000077755">
    <property type="component" value="Chromosome 8"/>
</dbReference>
<organism evidence="14">
    <name type="scientific">Daucus carota subsp. sativus</name>
    <name type="common">Carrot</name>
    <dbReference type="NCBI Taxonomy" id="79200"/>
    <lineage>
        <taxon>Eukaryota</taxon>
        <taxon>Viridiplantae</taxon>
        <taxon>Streptophyta</taxon>
        <taxon>Embryophyta</taxon>
        <taxon>Tracheophyta</taxon>
        <taxon>Spermatophyta</taxon>
        <taxon>Magnoliopsida</taxon>
        <taxon>eudicotyledons</taxon>
        <taxon>Gunneridae</taxon>
        <taxon>Pentapetalae</taxon>
        <taxon>asterids</taxon>
        <taxon>campanulids</taxon>
        <taxon>Apiales</taxon>
        <taxon>Apiaceae</taxon>
        <taxon>Apioideae</taxon>
        <taxon>Scandiceae</taxon>
        <taxon>Daucinae</taxon>
        <taxon>Daucus</taxon>
        <taxon>Daucus sect. Daucus</taxon>
    </lineage>
</organism>
<dbReference type="KEGG" id="dcr:108200074"/>
<evidence type="ECO:0000256" key="5">
    <source>
        <dbReference type="ARBA" id="ARBA00022723"/>
    </source>
</evidence>
<dbReference type="CDD" id="cd11072">
    <property type="entry name" value="CYP71-like"/>
    <property type="match status" value="1"/>
</dbReference>
<dbReference type="GO" id="GO:0016705">
    <property type="term" value="F:oxidoreductase activity, acting on paired donors, with incorporation or reduction of molecular oxygen"/>
    <property type="evidence" value="ECO:0007669"/>
    <property type="project" value="InterPro"/>
</dbReference>
<reference evidence="15" key="2">
    <citation type="submission" date="2022-03" db="EMBL/GenBank/DDBJ databases">
        <title>Draft title - Genomic analysis of global carrot germplasm unveils the trajectory of domestication and the origin of high carotenoid orange carrot.</title>
        <authorList>
            <person name="Iorizzo M."/>
            <person name="Ellison S."/>
            <person name="Senalik D."/>
            <person name="Macko-Podgorni A."/>
            <person name="Grzebelus D."/>
            <person name="Bostan H."/>
            <person name="Rolling W."/>
            <person name="Curaba J."/>
            <person name="Simon P."/>
        </authorList>
    </citation>
    <scope>NUCLEOTIDE SEQUENCE</scope>
    <source>
        <tissue evidence="15">Leaf</tissue>
    </source>
</reference>
<dbReference type="InterPro" id="IPR002401">
    <property type="entry name" value="Cyt_P450_E_grp-I"/>
</dbReference>
<dbReference type="GO" id="GO:0020037">
    <property type="term" value="F:heme binding"/>
    <property type="evidence" value="ECO:0007669"/>
    <property type="project" value="InterPro"/>
</dbReference>
<accession>A0A175YM47</accession>
<dbReference type="Pfam" id="PF00067">
    <property type="entry name" value="p450"/>
    <property type="match status" value="1"/>
</dbReference>
<comment type="cofactor">
    <cofactor evidence="1 12">
        <name>heme</name>
        <dbReference type="ChEBI" id="CHEBI:30413"/>
    </cofactor>
</comment>
<evidence type="ECO:0000256" key="11">
    <source>
        <dbReference type="ARBA" id="ARBA00023136"/>
    </source>
</evidence>
<evidence type="ECO:0008006" key="17">
    <source>
        <dbReference type="Google" id="ProtNLM"/>
    </source>
</evidence>
<proteinExistence type="inferred from homology"/>
<evidence type="ECO:0000256" key="9">
    <source>
        <dbReference type="ARBA" id="ARBA00023004"/>
    </source>
</evidence>
<comment type="subcellular location">
    <subcellularLocation>
        <location evidence="2">Microsome membrane</location>
        <topology evidence="2">Single-pass membrane protein</topology>
    </subcellularLocation>
</comment>
<dbReference type="EMBL" id="LNRQ01000008">
    <property type="protein sequence ID" value="KZM84427.1"/>
    <property type="molecule type" value="Genomic_DNA"/>
</dbReference>
<evidence type="ECO:0000256" key="1">
    <source>
        <dbReference type="ARBA" id="ARBA00001971"/>
    </source>
</evidence>
<keyword evidence="5 12" id="KW-0479">Metal-binding</keyword>
<feature type="binding site" description="axial binding residue" evidence="12">
    <location>
        <position position="444"/>
    </location>
    <ligand>
        <name>heme</name>
        <dbReference type="ChEBI" id="CHEBI:30413"/>
    </ligand>
    <ligandPart>
        <name>Fe</name>
        <dbReference type="ChEBI" id="CHEBI:18248"/>
    </ligandPart>
</feature>
<dbReference type="Gene3D" id="1.10.630.10">
    <property type="entry name" value="Cytochrome P450"/>
    <property type="match status" value="1"/>
</dbReference>
<dbReference type="PANTHER" id="PTHR47943">
    <property type="entry name" value="CYTOCHROME P450 93A3-LIKE"/>
    <property type="match status" value="1"/>
</dbReference>
<dbReference type="OrthoDB" id="2789670at2759"/>
<dbReference type="STRING" id="79200.A0A175YM47"/>
<dbReference type="GO" id="GO:0004497">
    <property type="term" value="F:monooxygenase activity"/>
    <property type="evidence" value="ECO:0007669"/>
    <property type="project" value="UniProtKB-KW"/>
</dbReference>
<evidence type="ECO:0000313" key="15">
    <source>
        <dbReference type="EMBL" id="WOH11761.1"/>
    </source>
</evidence>
<evidence type="ECO:0000313" key="14">
    <source>
        <dbReference type="EMBL" id="KZM84427.1"/>
    </source>
</evidence>
<evidence type="ECO:0000256" key="3">
    <source>
        <dbReference type="ARBA" id="ARBA00010617"/>
    </source>
</evidence>
<gene>
    <name evidence="14" type="ORF">DCAR_028151</name>
    <name evidence="15" type="ORF">DCAR_0831253</name>
</gene>
<keyword evidence="4 12" id="KW-0349">Heme</keyword>
<protein>
    <recommendedName>
        <fullName evidence="17">Cytochrome P450</fullName>
    </recommendedName>
</protein>
<keyword evidence="6" id="KW-0256">Endoplasmic reticulum</keyword>
<dbReference type="PRINTS" id="PR00463">
    <property type="entry name" value="EP450I"/>
</dbReference>
<dbReference type="PROSITE" id="PS00086">
    <property type="entry name" value="CYTOCHROME_P450"/>
    <property type="match status" value="1"/>
</dbReference>
<sequence>MYESTMFVILLILVPILLLVYRRWTTSNPHHKLPPGPRGLPIIGNLHMLGTLPHRAITELAKHYGPIMSLSLGSVPAIVVSSPQAAELFLKTHDTVFASRPKIQVAELYSYGVKGIAFTPYGPYWRNMRKFCTRELLTTKVIDSFAWMRKEELGFFVESIREAASSRVALDVTKIVGELIQDMICRMLFGKSRDVRFDLSGILEEMTETGGAFNIADYFPFLRALDLQGLARRARRTSKDFDEMLELIIDEHEVIGNLEEKNGKEDFVDMLLSLKNRTTGTNDQLGFTFDRANVKAIILDMIFGAVDTSHTAVIWVMSELTRHPRVMSRVQKELEMVVGDNDIVEEAHLSKLDYLYMVVKESLRLHPVAPLSVPHESTEDILVNGYHIPKKSRIIINNWGLGRDSNVWSENALEFIPERFSGSKIDLQGQDFQFIPFGSGRRGCPGLHLGLINIQLLVAQMVHCFDWDLSTGTSPTELEMDEKFGLTMSRLDHLVATPTVRVREKHLT</sequence>
<dbReference type="OMA" id="WCLIAGE"/>
<evidence type="ECO:0000313" key="16">
    <source>
        <dbReference type="Proteomes" id="UP000077755"/>
    </source>
</evidence>
<dbReference type="SUPFAM" id="SSF48264">
    <property type="entry name" value="Cytochrome P450"/>
    <property type="match status" value="1"/>
</dbReference>
<dbReference type="InterPro" id="IPR036396">
    <property type="entry name" value="Cyt_P450_sf"/>
</dbReference>
<dbReference type="PRINTS" id="PR00385">
    <property type="entry name" value="P450"/>
</dbReference>
<keyword evidence="8 13" id="KW-0560">Oxidoreductase</keyword>
<keyword evidence="10 13" id="KW-0503">Monooxygenase</keyword>
<evidence type="ECO:0000256" key="4">
    <source>
        <dbReference type="ARBA" id="ARBA00022617"/>
    </source>
</evidence>
<keyword evidence="9 12" id="KW-0408">Iron</keyword>
<keyword evidence="16" id="KW-1185">Reference proteome</keyword>
<dbReference type="EMBL" id="CP093350">
    <property type="protein sequence ID" value="WOH11761.1"/>
    <property type="molecule type" value="Genomic_DNA"/>
</dbReference>
<dbReference type="Gramene" id="KZM84427">
    <property type="protein sequence ID" value="KZM84427"/>
    <property type="gene ID" value="DCAR_028151"/>
</dbReference>
<evidence type="ECO:0000256" key="8">
    <source>
        <dbReference type="ARBA" id="ARBA00023002"/>
    </source>
</evidence>
<dbReference type="FunFam" id="1.10.630.10:FF:000011">
    <property type="entry name" value="Cytochrome P450 83B1"/>
    <property type="match status" value="1"/>
</dbReference>
<dbReference type="InterPro" id="IPR017972">
    <property type="entry name" value="Cyt_P450_CS"/>
</dbReference>
<dbReference type="AlphaFoldDB" id="A0A175YM47"/>
<comment type="similarity">
    <text evidence="3 13">Belongs to the cytochrome P450 family.</text>
</comment>
<evidence type="ECO:0000256" key="13">
    <source>
        <dbReference type="RuleBase" id="RU000461"/>
    </source>
</evidence>
<name>A0A175YM47_DAUCS</name>